<dbReference type="Gene3D" id="1.20.1050.10">
    <property type="match status" value="1"/>
</dbReference>
<dbReference type="Gene3D" id="3.40.30.10">
    <property type="entry name" value="Glutaredoxin"/>
    <property type="match status" value="1"/>
</dbReference>
<dbReference type="SFLD" id="SFLDS00019">
    <property type="entry name" value="Glutathione_Transferase_(cytos"/>
    <property type="match status" value="1"/>
</dbReference>
<accession>A0A1C3WI80</accession>
<evidence type="ECO:0000313" key="4">
    <source>
        <dbReference type="Proteomes" id="UP000199205"/>
    </source>
</evidence>
<feature type="domain" description="GST N-terminal" evidence="1">
    <location>
        <begin position="3"/>
        <end position="84"/>
    </location>
</feature>
<name>A0A1C3WI80_9HYPH</name>
<gene>
    <name evidence="3" type="ORF">GA0061101_11236</name>
</gene>
<dbReference type="EMBL" id="FMAF01000012">
    <property type="protein sequence ID" value="SCB39659.1"/>
    <property type="molecule type" value="Genomic_DNA"/>
</dbReference>
<dbReference type="InterPro" id="IPR036249">
    <property type="entry name" value="Thioredoxin-like_sf"/>
</dbReference>
<organism evidence="3 4">
    <name type="scientific">Rhizobium lusitanum</name>
    <dbReference type="NCBI Taxonomy" id="293958"/>
    <lineage>
        <taxon>Bacteria</taxon>
        <taxon>Pseudomonadati</taxon>
        <taxon>Pseudomonadota</taxon>
        <taxon>Alphaproteobacteria</taxon>
        <taxon>Hyphomicrobiales</taxon>
        <taxon>Rhizobiaceae</taxon>
        <taxon>Rhizobium/Agrobacterium group</taxon>
        <taxon>Rhizobium</taxon>
    </lineage>
</organism>
<dbReference type="RefSeq" id="WP_037199197.1">
    <property type="nucleotide sequence ID" value="NZ_FMAF01000012.1"/>
</dbReference>
<dbReference type="InterPro" id="IPR010987">
    <property type="entry name" value="Glutathione-S-Trfase_C-like"/>
</dbReference>
<dbReference type="InterPro" id="IPR036282">
    <property type="entry name" value="Glutathione-S-Trfase_C_sf"/>
</dbReference>
<evidence type="ECO:0000313" key="3">
    <source>
        <dbReference type="EMBL" id="SCB39659.1"/>
    </source>
</evidence>
<dbReference type="Pfam" id="PF00043">
    <property type="entry name" value="GST_C"/>
    <property type="match status" value="1"/>
</dbReference>
<dbReference type="SUPFAM" id="SSF52833">
    <property type="entry name" value="Thioredoxin-like"/>
    <property type="match status" value="1"/>
</dbReference>
<dbReference type="GO" id="GO:0016740">
    <property type="term" value="F:transferase activity"/>
    <property type="evidence" value="ECO:0007669"/>
    <property type="project" value="UniProtKB-KW"/>
</dbReference>
<dbReference type="PROSITE" id="PS50404">
    <property type="entry name" value="GST_NTER"/>
    <property type="match status" value="1"/>
</dbReference>
<dbReference type="AlphaFoldDB" id="A0A1C3WI80"/>
<feature type="domain" description="GST C-terminal" evidence="2">
    <location>
        <begin position="89"/>
        <end position="212"/>
    </location>
</feature>
<dbReference type="PROSITE" id="PS50405">
    <property type="entry name" value="GST_CTER"/>
    <property type="match status" value="1"/>
</dbReference>
<proteinExistence type="predicted"/>
<dbReference type="GO" id="GO:0005737">
    <property type="term" value="C:cytoplasm"/>
    <property type="evidence" value="ECO:0007669"/>
    <property type="project" value="TreeGrafter"/>
</dbReference>
<sequence length="212" mass="23865">MTTQPRLFGADYSVYVRIARLCLTEKGIEHQLEPLDIFAEGGPPVEYLVRHPFGRIPAFEHGGFTLYETSAIVRYIDEAFEGPKLQPLDVMHRARCNQLISIADNYAYPELVWGVYVERVSKPDRGVPTDNEKLAAALSKARNCLAAMSDLMGNGPWFVGQELTLADLYIAPMFDYFLMTSEGTELIHQHGNLKEWWARIASRPSMAATKPS</sequence>
<evidence type="ECO:0000259" key="2">
    <source>
        <dbReference type="PROSITE" id="PS50405"/>
    </source>
</evidence>
<dbReference type="PANTHER" id="PTHR43968">
    <property type="match status" value="1"/>
</dbReference>
<keyword evidence="3" id="KW-0808">Transferase</keyword>
<dbReference type="PANTHER" id="PTHR43968:SF6">
    <property type="entry name" value="GLUTATHIONE S-TRANSFERASE OMEGA"/>
    <property type="match status" value="1"/>
</dbReference>
<dbReference type="SFLD" id="SFLDG00358">
    <property type="entry name" value="Main_(cytGST)"/>
    <property type="match status" value="1"/>
</dbReference>
<dbReference type="Pfam" id="PF13417">
    <property type="entry name" value="GST_N_3"/>
    <property type="match status" value="1"/>
</dbReference>
<dbReference type="OrthoDB" id="9797500at2"/>
<evidence type="ECO:0000259" key="1">
    <source>
        <dbReference type="PROSITE" id="PS50404"/>
    </source>
</evidence>
<protein>
    <submittedName>
        <fullName evidence="3">Glutathione S-transferase</fullName>
    </submittedName>
</protein>
<dbReference type="InterPro" id="IPR050983">
    <property type="entry name" value="GST_Omega/HSP26"/>
</dbReference>
<dbReference type="InterPro" id="IPR004046">
    <property type="entry name" value="GST_C"/>
</dbReference>
<dbReference type="CDD" id="cd00299">
    <property type="entry name" value="GST_C_family"/>
    <property type="match status" value="1"/>
</dbReference>
<dbReference type="InterPro" id="IPR040079">
    <property type="entry name" value="Glutathione_S-Trfase"/>
</dbReference>
<dbReference type="InterPro" id="IPR004045">
    <property type="entry name" value="Glutathione_S-Trfase_N"/>
</dbReference>
<dbReference type="SUPFAM" id="SSF47616">
    <property type="entry name" value="GST C-terminal domain-like"/>
    <property type="match status" value="1"/>
</dbReference>
<dbReference type="Proteomes" id="UP000199205">
    <property type="component" value="Unassembled WGS sequence"/>
</dbReference>
<reference evidence="3 4" key="1">
    <citation type="submission" date="2016-08" db="EMBL/GenBank/DDBJ databases">
        <authorList>
            <person name="Seilhamer J.J."/>
        </authorList>
    </citation>
    <scope>NUCLEOTIDE SEQUENCE [LARGE SCALE GENOMIC DNA]</scope>
    <source>
        <strain evidence="3 4">P1-7</strain>
    </source>
</reference>